<dbReference type="Proteomes" id="UP001374535">
    <property type="component" value="Chromosome 10"/>
</dbReference>
<reference evidence="1 2" key="1">
    <citation type="journal article" date="2023" name="Life. Sci Alliance">
        <title>Evolutionary insights into 3D genome organization and epigenetic landscape of Vigna mungo.</title>
        <authorList>
            <person name="Junaid A."/>
            <person name="Singh B."/>
            <person name="Bhatia S."/>
        </authorList>
    </citation>
    <scope>NUCLEOTIDE SEQUENCE [LARGE SCALE GENOMIC DNA]</scope>
    <source>
        <strain evidence="1">Urdbean</strain>
    </source>
</reference>
<proteinExistence type="predicted"/>
<dbReference type="EMBL" id="CP144691">
    <property type="protein sequence ID" value="WVY94924.1"/>
    <property type="molecule type" value="Genomic_DNA"/>
</dbReference>
<gene>
    <name evidence="1" type="ORF">V8G54_034012</name>
</gene>
<sequence length="116" mass="14013">MYAYIYHTHAIYSFTISLRPSQHHTQNFNHFKHHTTPHLIPYSIEHLYYHILTYNILNTHPRPHYKNDAPITSSRAPQSLLPFHIHTHILSHHYCIYINYTVHLSNFPHHFIKIIK</sequence>
<accession>A0AAQ3MQE0</accession>
<dbReference type="AlphaFoldDB" id="A0AAQ3MQE0"/>
<evidence type="ECO:0000313" key="2">
    <source>
        <dbReference type="Proteomes" id="UP001374535"/>
    </source>
</evidence>
<protein>
    <submittedName>
        <fullName evidence="1">Uncharacterized protein</fullName>
    </submittedName>
</protein>
<keyword evidence="2" id="KW-1185">Reference proteome</keyword>
<organism evidence="1 2">
    <name type="scientific">Vigna mungo</name>
    <name type="common">Black gram</name>
    <name type="synonym">Phaseolus mungo</name>
    <dbReference type="NCBI Taxonomy" id="3915"/>
    <lineage>
        <taxon>Eukaryota</taxon>
        <taxon>Viridiplantae</taxon>
        <taxon>Streptophyta</taxon>
        <taxon>Embryophyta</taxon>
        <taxon>Tracheophyta</taxon>
        <taxon>Spermatophyta</taxon>
        <taxon>Magnoliopsida</taxon>
        <taxon>eudicotyledons</taxon>
        <taxon>Gunneridae</taxon>
        <taxon>Pentapetalae</taxon>
        <taxon>rosids</taxon>
        <taxon>fabids</taxon>
        <taxon>Fabales</taxon>
        <taxon>Fabaceae</taxon>
        <taxon>Papilionoideae</taxon>
        <taxon>50 kb inversion clade</taxon>
        <taxon>NPAAA clade</taxon>
        <taxon>indigoferoid/millettioid clade</taxon>
        <taxon>Phaseoleae</taxon>
        <taxon>Vigna</taxon>
    </lineage>
</organism>
<evidence type="ECO:0000313" key="1">
    <source>
        <dbReference type="EMBL" id="WVY94924.1"/>
    </source>
</evidence>
<name>A0AAQ3MQE0_VIGMU</name>